<dbReference type="Pfam" id="PF05066">
    <property type="entry name" value="HARE-HTH"/>
    <property type="match status" value="1"/>
</dbReference>
<feature type="domain" description="HTH HARE-type" evidence="8">
    <location>
        <begin position="14"/>
        <end position="81"/>
    </location>
</feature>
<keyword evidence="4 6" id="KW-0548">Nucleotidyltransferase</keyword>
<dbReference type="NCBIfam" id="TIGR04567">
    <property type="entry name" value="RNAP_delt_lowGC"/>
    <property type="match status" value="1"/>
</dbReference>
<dbReference type="Proteomes" id="UP000095209">
    <property type="component" value="Unassembled WGS sequence"/>
</dbReference>
<reference evidence="9 10" key="1">
    <citation type="submission" date="2016-08" db="EMBL/GenBank/DDBJ databases">
        <title>Genome of Bacillus solimangrovi GH2-4.</title>
        <authorList>
            <person name="Lim S."/>
            <person name="Kim B.-C."/>
        </authorList>
    </citation>
    <scope>NUCLEOTIDE SEQUENCE [LARGE SCALE GENOMIC DNA]</scope>
    <source>
        <strain evidence="9 10">GH2-4</strain>
    </source>
</reference>
<comment type="function">
    <text evidence="6">Participates in both the initiation and recycling phases of transcription. In the presence of the delta subunit, RNAP displays an increased specificity of transcription, a decreased affinity for nucleic acids, and an increased efficiency of RNA synthesis because of enhanced recycling.</text>
</comment>
<evidence type="ECO:0000256" key="3">
    <source>
        <dbReference type="ARBA" id="ARBA00022679"/>
    </source>
</evidence>
<evidence type="ECO:0000256" key="5">
    <source>
        <dbReference type="ARBA" id="ARBA00023163"/>
    </source>
</evidence>
<keyword evidence="5 6" id="KW-0804">Transcription</keyword>
<dbReference type="GO" id="GO:0003899">
    <property type="term" value="F:DNA-directed RNA polymerase activity"/>
    <property type="evidence" value="ECO:0007669"/>
    <property type="project" value="UniProtKB-UniRule"/>
</dbReference>
<comment type="similarity">
    <text evidence="1 6">Belongs to the RpoE family.</text>
</comment>
<dbReference type="EMBL" id="MJEH01000013">
    <property type="protein sequence ID" value="OEH93286.1"/>
    <property type="molecule type" value="Genomic_DNA"/>
</dbReference>
<gene>
    <name evidence="6" type="primary">rpoE</name>
    <name evidence="9" type="ORF">BFG57_12225</name>
</gene>
<proteinExistence type="inferred from homology"/>
<name>A0A1E5LGV7_9BACI</name>
<keyword evidence="2 6" id="KW-0240">DNA-directed RNA polymerase</keyword>
<dbReference type="InterPro" id="IPR007759">
    <property type="entry name" value="Asxl_HARE-HTH"/>
</dbReference>
<dbReference type="PROSITE" id="PS51913">
    <property type="entry name" value="HTH_HARE"/>
    <property type="match status" value="1"/>
</dbReference>
<comment type="caution">
    <text evidence="9">The sequence shown here is derived from an EMBL/GenBank/DDBJ whole genome shotgun (WGS) entry which is preliminary data.</text>
</comment>
<keyword evidence="10" id="KW-1185">Reference proteome</keyword>
<accession>A0A1E5LGV7</accession>
<dbReference type="GO" id="GO:0006351">
    <property type="term" value="P:DNA-templated transcription"/>
    <property type="evidence" value="ECO:0007669"/>
    <property type="project" value="InterPro"/>
</dbReference>
<evidence type="ECO:0000256" key="7">
    <source>
        <dbReference type="SAM" id="MobiDB-lite"/>
    </source>
</evidence>
<dbReference type="InterPro" id="IPR038087">
    <property type="entry name" value="RNAP_delta_N_dom_sf"/>
</dbReference>
<dbReference type="AlphaFoldDB" id="A0A1E5LGV7"/>
<dbReference type="HAMAP" id="MF_00357">
    <property type="entry name" value="RNApol_bact_RpoE"/>
    <property type="match status" value="1"/>
</dbReference>
<comment type="subunit">
    <text evidence="6">RNAP is composed of a core of 2 alpha, a beta and a beta' subunits. The core is associated with a delta subunit and one of several sigma factors.</text>
</comment>
<dbReference type="Gene3D" id="1.10.10.1250">
    <property type="entry name" value="RNA polymerase, subunit delta, N-terminal domain"/>
    <property type="match status" value="1"/>
</dbReference>
<organism evidence="9 10">
    <name type="scientific">Bacillus solimangrovi</name>
    <dbReference type="NCBI Taxonomy" id="1305675"/>
    <lineage>
        <taxon>Bacteria</taxon>
        <taxon>Bacillati</taxon>
        <taxon>Bacillota</taxon>
        <taxon>Bacilli</taxon>
        <taxon>Bacillales</taxon>
        <taxon>Bacillaceae</taxon>
        <taxon>Bacillus</taxon>
    </lineage>
</organism>
<feature type="region of interest" description="Disordered" evidence="7">
    <location>
        <begin position="90"/>
        <end position="160"/>
    </location>
</feature>
<keyword evidence="3 6" id="KW-0808">Transferase</keyword>
<evidence type="ECO:0000256" key="2">
    <source>
        <dbReference type="ARBA" id="ARBA00022478"/>
    </source>
</evidence>
<sequence length="160" mass="19099">MSLSQFSKDQLKQMSMIDVAYYLLDDERQVFDFYTLVKKVSAIKEMPEEETKERLAQFYTDINLDGRFINLGENLWGLRNWYPVEQMEEDAITPKKKKKSAKKIKPLVEDDDIYEDDEYEEDNDEEIDVEEDEDEDLIDDEDFEADDYDEDDLDLDDDDN</sequence>
<dbReference type="STRING" id="1305675.BFG57_12225"/>
<dbReference type="GO" id="GO:0000428">
    <property type="term" value="C:DNA-directed RNA polymerase complex"/>
    <property type="evidence" value="ECO:0007669"/>
    <property type="project" value="UniProtKB-KW"/>
</dbReference>
<feature type="compositionally biased region" description="Acidic residues" evidence="7">
    <location>
        <begin position="109"/>
        <end position="160"/>
    </location>
</feature>
<evidence type="ECO:0000313" key="9">
    <source>
        <dbReference type="EMBL" id="OEH93286.1"/>
    </source>
</evidence>
<evidence type="ECO:0000256" key="6">
    <source>
        <dbReference type="HAMAP-Rule" id="MF_00357"/>
    </source>
</evidence>
<protein>
    <recommendedName>
        <fullName evidence="6">Probable DNA-directed RNA polymerase subunit delta</fullName>
    </recommendedName>
    <alternativeName>
        <fullName evidence="6">RNAP delta factor</fullName>
    </alternativeName>
</protein>
<dbReference type="OrthoDB" id="401223at2"/>
<dbReference type="GO" id="GO:0006355">
    <property type="term" value="P:regulation of DNA-templated transcription"/>
    <property type="evidence" value="ECO:0007669"/>
    <property type="project" value="UniProtKB-UniRule"/>
</dbReference>
<evidence type="ECO:0000259" key="8">
    <source>
        <dbReference type="PROSITE" id="PS51913"/>
    </source>
</evidence>
<dbReference type="InterPro" id="IPR029757">
    <property type="entry name" value="RpoE"/>
</dbReference>
<evidence type="ECO:0000313" key="10">
    <source>
        <dbReference type="Proteomes" id="UP000095209"/>
    </source>
</evidence>
<evidence type="ECO:0000256" key="1">
    <source>
        <dbReference type="ARBA" id="ARBA00009828"/>
    </source>
</evidence>
<evidence type="ECO:0000256" key="4">
    <source>
        <dbReference type="ARBA" id="ARBA00022695"/>
    </source>
</evidence>
<dbReference type="RefSeq" id="WP_069716628.1">
    <property type="nucleotide sequence ID" value="NZ_MJEH01000013.1"/>
</dbReference>
<feature type="compositionally biased region" description="Basic residues" evidence="7">
    <location>
        <begin position="94"/>
        <end position="105"/>
    </location>
</feature>